<evidence type="ECO:0000256" key="2">
    <source>
        <dbReference type="ARBA" id="ARBA00022771"/>
    </source>
</evidence>
<evidence type="ECO:0000313" key="12">
    <source>
        <dbReference type="EnsemblMetazoa" id="HelroP67484"/>
    </source>
</evidence>
<dbReference type="HOGENOM" id="CLU_107756_0_0_1"/>
<dbReference type="SMART" id="SM00399">
    <property type="entry name" value="ZnF_C4"/>
    <property type="match status" value="2"/>
</dbReference>
<dbReference type="PRINTS" id="PR00047">
    <property type="entry name" value="STROIDFINGER"/>
</dbReference>
<keyword evidence="4" id="KW-0805">Transcription regulation</keyword>
<dbReference type="STRING" id="6412.T1FZ14"/>
<dbReference type="GO" id="GO:0030154">
    <property type="term" value="P:cell differentiation"/>
    <property type="evidence" value="ECO:0000318"/>
    <property type="project" value="GO_Central"/>
</dbReference>
<evidence type="ECO:0000256" key="4">
    <source>
        <dbReference type="ARBA" id="ARBA00023015"/>
    </source>
</evidence>
<feature type="region of interest" description="Disordered" evidence="9">
    <location>
        <begin position="1"/>
        <end position="23"/>
    </location>
</feature>
<dbReference type="CTD" id="20214062"/>
<proteinExistence type="predicted"/>
<dbReference type="InterPro" id="IPR050234">
    <property type="entry name" value="Nuclear_hormone_rcpt_NR1"/>
</dbReference>
<dbReference type="GO" id="GO:0005634">
    <property type="term" value="C:nucleus"/>
    <property type="evidence" value="ECO:0000318"/>
    <property type="project" value="GO_Central"/>
</dbReference>
<dbReference type="InterPro" id="IPR001628">
    <property type="entry name" value="Znf_hrmn_rcpt"/>
</dbReference>
<dbReference type="PANTHER" id="PTHR24082">
    <property type="entry name" value="NUCLEAR HORMONE RECEPTOR"/>
    <property type="match status" value="1"/>
</dbReference>
<dbReference type="GO" id="GO:0045944">
    <property type="term" value="P:positive regulation of transcription by RNA polymerase II"/>
    <property type="evidence" value="ECO:0000318"/>
    <property type="project" value="GO_Central"/>
</dbReference>
<organism evidence="12 13">
    <name type="scientific">Helobdella robusta</name>
    <name type="common">Californian leech</name>
    <dbReference type="NCBI Taxonomy" id="6412"/>
    <lineage>
        <taxon>Eukaryota</taxon>
        <taxon>Metazoa</taxon>
        <taxon>Spiralia</taxon>
        <taxon>Lophotrochozoa</taxon>
        <taxon>Annelida</taxon>
        <taxon>Clitellata</taxon>
        <taxon>Hirudinea</taxon>
        <taxon>Rhynchobdellida</taxon>
        <taxon>Glossiphoniidae</taxon>
        <taxon>Helobdella</taxon>
    </lineage>
</organism>
<gene>
    <name evidence="12" type="primary">20214062</name>
    <name evidence="11" type="ORF">HELRODRAFT_67484</name>
</gene>
<name>T1FZ14_HELRO</name>
<evidence type="ECO:0000259" key="10">
    <source>
        <dbReference type="PROSITE" id="PS51030"/>
    </source>
</evidence>
<dbReference type="GO" id="GO:0000978">
    <property type="term" value="F:RNA polymerase II cis-regulatory region sequence-specific DNA binding"/>
    <property type="evidence" value="ECO:0000318"/>
    <property type="project" value="GO_Central"/>
</dbReference>
<dbReference type="Proteomes" id="UP000015101">
    <property type="component" value="Unassembled WGS sequence"/>
</dbReference>
<dbReference type="PANTHER" id="PTHR24082:SF473">
    <property type="entry name" value="ECDYSONE-INDUCED PROTEIN 75B, ISOFORM B"/>
    <property type="match status" value="1"/>
</dbReference>
<reference evidence="12" key="3">
    <citation type="submission" date="2015-06" db="UniProtKB">
        <authorList>
            <consortium name="EnsemblMetazoa"/>
        </authorList>
    </citation>
    <scope>IDENTIFICATION</scope>
</reference>
<evidence type="ECO:0000313" key="13">
    <source>
        <dbReference type="Proteomes" id="UP000015101"/>
    </source>
</evidence>
<dbReference type="KEGG" id="hro:HELRODRAFT_67484"/>
<evidence type="ECO:0000256" key="3">
    <source>
        <dbReference type="ARBA" id="ARBA00022833"/>
    </source>
</evidence>
<sequence length="197" mass="22369">MSTQEEEQPDFPTANFEENPSNEATTRTQSSLCDVCADVSSGFYCGAFVCEACKKFFVRCLQMKEKFRAVCTKDGKCVINKTTRTQCSKCRYEKCISLNMYGPGGRKVSEDINCIPCKVCGAPSSGFHFGVTTCEGCKGFYRRCVKKYDTAKFHCTNDNNCDVTWKTRNVCKFCRYQKCQDVGMMPESWFQSTILYL</sequence>
<dbReference type="OMA" id="DINCIPC"/>
<evidence type="ECO:0000256" key="9">
    <source>
        <dbReference type="SAM" id="MobiDB-lite"/>
    </source>
</evidence>
<keyword evidence="1" id="KW-0479">Metal-binding</keyword>
<dbReference type="SUPFAM" id="SSF57716">
    <property type="entry name" value="Glucocorticoid receptor-like (DNA-binding domain)"/>
    <property type="match status" value="2"/>
</dbReference>
<protein>
    <recommendedName>
        <fullName evidence="10">Nuclear receptor domain-containing protein</fullName>
    </recommendedName>
</protein>
<keyword evidence="7" id="KW-0675">Receptor</keyword>
<feature type="domain" description="Nuclear receptor" evidence="10">
    <location>
        <begin position="114"/>
        <end position="191"/>
    </location>
</feature>
<reference evidence="13" key="1">
    <citation type="submission" date="2012-12" db="EMBL/GenBank/DDBJ databases">
        <authorList>
            <person name="Hellsten U."/>
            <person name="Grimwood J."/>
            <person name="Chapman J.A."/>
            <person name="Shapiro H."/>
            <person name="Aerts A."/>
            <person name="Otillar R.P."/>
            <person name="Terry A.Y."/>
            <person name="Boore J.L."/>
            <person name="Simakov O."/>
            <person name="Marletaz F."/>
            <person name="Cho S.-J."/>
            <person name="Edsinger-Gonzales E."/>
            <person name="Havlak P."/>
            <person name="Kuo D.-H."/>
            <person name="Larsson T."/>
            <person name="Lv J."/>
            <person name="Arendt D."/>
            <person name="Savage R."/>
            <person name="Osoegawa K."/>
            <person name="de Jong P."/>
            <person name="Lindberg D.R."/>
            <person name="Seaver E.C."/>
            <person name="Weisblat D.A."/>
            <person name="Putnam N.H."/>
            <person name="Grigoriev I.V."/>
            <person name="Rokhsar D.S."/>
        </authorList>
    </citation>
    <scope>NUCLEOTIDE SEQUENCE</scope>
</reference>
<keyword evidence="8" id="KW-0539">Nucleus</keyword>
<evidence type="ECO:0000256" key="7">
    <source>
        <dbReference type="ARBA" id="ARBA00023170"/>
    </source>
</evidence>
<dbReference type="EnsemblMetazoa" id="HelroT67484">
    <property type="protein sequence ID" value="HelroP67484"/>
    <property type="gene ID" value="HelroG67484"/>
</dbReference>
<dbReference type="GO" id="GO:0004879">
    <property type="term" value="F:nuclear receptor activity"/>
    <property type="evidence" value="ECO:0000318"/>
    <property type="project" value="GO_Central"/>
</dbReference>
<dbReference type="RefSeq" id="XP_009022576.1">
    <property type="nucleotide sequence ID" value="XM_009024328.1"/>
</dbReference>
<dbReference type="EMBL" id="AMQM01001057">
    <property type="status" value="NOT_ANNOTATED_CDS"/>
    <property type="molecule type" value="Genomic_DNA"/>
</dbReference>
<dbReference type="GO" id="GO:0000122">
    <property type="term" value="P:negative regulation of transcription by RNA polymerase II"/>
    <property type="evidence" value="ECO:0000318"/>
    <property type="project" value="GO_Central"/>
</dbReference>
<dbReference type="PROSITE" id="PS51030">
    <property type="entry name" value="NUCLEAR_REC_DBD_2"/>
    <property type="match status" value="2"/>
</dbReference>
<dbReference type="OrthoDB" id="5771769at2759"/>
<dbReference type="EMBL" id="KB097143">
    <property type="protein sequence ID" value="ESN98806.1"/>
    <property type="molecule type" value="Genomic_DNA"/>
</dbReference>
<dbReference type="GO" id="GO:0008270">
    <property type="term" value="F:zinc ion binding"/>
    <property type="evidence" value="ECO:0007669"/>
    <property type="project" value="UniProtKB-KW"/>
</dbReference>
<dbReference type="eggNOG" id="KOG4846">
    <property type="taxonomic scope" value="Eukaryota"/>
</dbReference>
<dbReference type="AlphaFoldDB" id="T1FZ14"/>
<dbReference type="GO" id="GO:0009755">
    <property type="term" value="P:hormone-mediated signaling pathway"/>
    <property type="evidence" value="ECO:0000318"/>
    <property type="project" value="GO_Central"/>
</dbReference>
<keyword evidence="2" id="KW-0863">Zinc-finger</keyword>
<dbReference type="GO" id="GO:0030522">
    <property type="term" value="P:intracellular receptor signaling pathway"/>
    <property type="evidence" value="ECO:0000318"/>
    <property type="project" value="GO_Central"/>
</dbReference>
<keyword evidence="6" id="KW-0804">Transcription</keyword>
<dbReference type="GeneID" id="20214062"/>
<dbReference type="InterPro" id="IPR013088">
    <property type="entry name" value="Znf_NHR/GATA"/>
</dbReference>
<dbReference type="InParanoid" id="T1FZ14"/>
<evidence type="ECO:0000256" key="8">
    <source>
        <dbReference type="ARBA" id="ARBA00023242"/>
    </source>
</evidence>
<reference evidence="11 13" key="2">
    <citation type="journal article" date="2013" name="Nature">
        <title>Insights into bilaterian evolution from three spiralian genomes.</title>
        <authorList>
            <person name="Simakov O."/>
            <person name="Marletaz F."/>
            <person name="Cho S.J."/>
            <person name="Edsinger-Gonzales E."/>
            <person name="Havlak P."/>
            <person name="Hellsten U."/>
            <person name="Kuo D.H."/>
            <person name="Larsson T."/>
            <person name="Lv J."/>
            <person name="Arendt D."/>
            <person name="Savage R."/>
            <person name="Osoegawa K."/>
            <person name="de Jong P."/>
            <person name="Grimwood J."/>
            <person name="Chapman J.A."/>
            <person name="Shapiro H."/>
            <person name="Aerts A."/>
            <person name="Otillar R.P."/>
            <person name="Terry A.Y."/>
            <person name="Boore J.L."/>
            <person name="Grigoriev I.V."/>
            <person name="Lindberg D.R."/>
            <person name="Seaver E.C."/>
            <person name="Weisblat D.A."/>
            <person name="Putnam N.H."/>
            <person name="Rokhsar D.S."/>
        </authorList>
    </citation>
    <scope>NUCLEOTIDE SEQUENCE</scope>
</reference>
<feature type="domain" description="Nuclear receptor" evidence="10">
    <location>
        <begin position="30"/>
        <end position="107"/>
    </location>
</feature>
<accession>T1FZ14</accession>
<evidence type="ECO:0000256" key="5">
    <source>
        <dbReference type="ARBA" id="ARBA00023125"/>
    </source>
</evidence>
<dbReference type="Pfam" id="PF00105">
    <property type="entry name" value="zf-C4"/>
    <property type="match status" value="2"/>
</dbReference>
<keyword evidence="5" id="KW-0238">DNA-binding</keyword>
<keyword evidence="3" id="KW-0862">Zinc</keyword>
<keyword evidence="13" id="KW-1185">Reference proteome</keyword>
<dbReference type="Gene3D" id="3.30.50.10">
    <property type="entry name" value="Erythroid Transcription Factor GATA-1, subunit A"/>
    <property type="match status" value="2"/>
</dbReference>
<evidence type="ECO:0000256" key="6">
    <source>
        <dbReference type="ARBA" id="ARBA00023163"/>
    </source>
</evidence>
<evidence type="ECO:0000256" key="1">
    <source>
        <dbReference type="ARBA" id="ARBA00022723"/>
    </source>
</evidence>
<evidence type="ECO:0000313" key="11">
    <source>
        <dbReference type="EMBL" id="ESN98806.1"/>
    </source>
</evidence>